<dbReference type="Gene3D" id="3.40.50.10170">
    <property type="match status" value="1"/>
</dbReference>
<sequence length="260" mass="29420">MEQNHIYMVPLRLILGNQEFREQVDISAEQFYKKMLNEPKVGSSQPPIGEFIELYESLKERYDDIIAVHCSSGLSGTLNTSIQAAEIAEADVIAIDSKFGAFPVREMIQSGVQWHQDGCSAEEIAERIRKMREMTKFYLIPFSLQRLHAGGRMSGTKLVFSQLLKIHLLLRFDDGKVIVDEKIRTYKKARQRMLDYLSNDIASTSKICIMHAGNLEEALSVQRELGELYPEVPSEIMTFIPVAGIYAGEGTIALSWILKS</sequence>
<dbReference type="KEGG" id="palo:E6C60_2326"/>
<dbReference type="PANTHER" id="PTHR33434:SF2">
    <property type="entry name" value="FATTY ACID-BINDING PROTEIN TM_1468"/>
    <property type="match status" value="1"/>
</dbReference>
<name>A0A4P8XKT4_9BACL</name>
<dbReference type="Proteomes" id="UP000300879">
    <property type="component" value="Chromosome"/>
</dbReference>
<dbReference type="SUPFAM" id="SSF82549">
    <property type="entry name" value="DAK1/DegV-like"/>
    <property type="match status" value="1"/>
</dbReference>
<proteinExistence type="predicted"/>
<evidence type="ECO:0000256" key="1">
    <source>
        <dbReference type="ARBA" id="ARBA00023121"/>
    </source>
</evidence>
<dbReference type="Gene3D" id="3.30.1180.10">
    <property type="match status" value="1"/>
</dbReference>
<gene>
    <name evidence="2" type="ORF">E6C60_2326</name>
</gene>
<reference evidence="2 3" key="1">
    <citation type="submission" date="2019-05" db="EMBL/GenBank/DDBJ databases">
        <authorList>
            <person name="Chen C."/>
        </authorList>
    </citation>
    <scope>NUCLEOTIDE SEQUENCE [LARGE SCALE GENOMIC DNA]</scope>
    <source>
        <strain evidence="2 3">HB172198</strain>
    </source>
</reference>
<dbReference type="InterPro" id="IPR003797">
    <property type="entry name" value="DegV"/>
</dbReference>
<dbReference type="InterPro" id="IPR043168">
    <property type="entry name" value="DegV_C"/>
</dbReference>
<evidence type="ECO:0000313" key="3">
    <source>
        <dbReference type="Proteomes" id="UP000300879"/>
    </source>
</evidence>
<dbReference type="InterPro" id="IPR050270">
    <property type="entry name" value="DegV_domain_contain"/>
</dbReference>
<accession>A0A4P8XKT4</accession>
<dbReference type="PROSITE" id="PS51482">
    <property type="entry name" value="DEGV"/>
    <property type="match status" value="1"/>
</dbReference>
<dbReference type="Pfam" id="PF02645">
    <property type="entry name" value="DegV"/>
    <property type="match status" value="1"/>
</dbReference>
<dbReference type="EMBL" id="CP040396">
    <property type="protein sequence ID" value="QCT03038.1"/>
    <property type="molecule type" value="Genomic_DNA"/>
</dbReference>
<dbReference type="AlphaFoldDB" id="A0A4P8XKT4"/>
<dbReference type="PANTHER" id="PTHR33434">
    <property type="entry name" value="DEGV DOMAIN-CONTAINING PROTEIN DR_1986-RELATED"/>
    <property type="match status" value="1"/>
</dbReference>
<dbReference type="NCBIfam" id="TIGR00762">
    <property type="entry name" value="DegV"/>
    <property type="match status" value="1"/>
</dbReference>
<keyword evidence="3" id="KW-1185">Reference proteome</keyword>
<protein>
    <submittedName>
        <fullName evidence="2">DegV family protein</fullName>
    </submittedName>
</protein>
<evidence type="ECO:0000313" key="2">
    <source>
        <dbReference type="EMBL" id="QCT03038.1"/>
    </source>
</evidence>
<dbReference type="GO" id="GO:0008289">
    <property type="term" value="F:lipid binding"/>
    <property type="evidence" value="ECO:0007669"/>
    <property type="project" value="UniProtKB-KW"/>
</dbReference>
<keyword evidence="1" id="KW-0446">Lipid-binding</keyword>
<organism evidence="2 3">
    <name type="scientific">Paenibacillus algicola</name>
    <dbReference type="NCBI Taxonomy" id="2565926"/>
    <lineage>
        <taxon>Bacteria</taxon>
        <taxon>Bacillati</taxon>
        <taxon>Bacillota</taxon>
        <taxon>Bacilli</taxon>
        <taxon>Bacillales</taxon>
        <taxon>Paenibacillaceae</taxon>
        <taxon>Paenibacillus</taxon>
    </lineage>
</organism>